<dbReference type="FunFam" id="1.20.140.10:FF:000011">
    <property type="entry name" value="Medium-chain specific acyl-CoA dehydrogenase, mitochondrial"/>
    <property type="match status" value="1"/>
</dbReference>
<evidence type="ECO:0000259" key="20">
    <source>
        <dbReference type="Pfam" id="PF02771"/>
    </source>
</evidence>
<feature type="signal peptide" evidence="17">
    <location>
        <begin position="1"/>
        <end position="24"/>
    </location>
</feature>
<accession>A0A0N4V622</accession>
<evidence type="ECO:0000256" key="14">
    <source>
        <dbReference type="ARBA" id="ARBA00047882"/>
    </source>
</evidence>
<keyword evidence="22" id="KW-1185">Reference proteome</keyword>
<keyword evidence="7 16" id="KW-0285">Flavoprotein</keyword>
<keyword evidence="9" id="KW-0276">Fatty acid metabolism</keyword>
<evidence type="ECO:0000256" key="1">
    <source>
        <dbReference type="ARBA" id="ARBA00001974"/>
    </source>
</evidence>
<dbReference type="EMBL" id="UXUI01008120">
    <property type="protein sequence ID" value="VDD90554.1"/>
    <property type="molecule type" value="Genomic_DNA"/>
</dbReference>
<dbReference type="PANTHER" id="PTHR43884:SF12">
    <property type="entry name" value="ISOVALERYL-COA DEHYDROGENASE, MITOCHONDRIAL-RELATED"/>
    <property type="match status" value="1"/>
</dbReference>
<keyword evidence="12" id="KW-0443">Lipid metabolism</keyword>
<dbReference type="InterPro" id="IPR036250">
    <property type="entry name" value="AcylCo_DH-like_C"/>
</dbReference>
<dbReference type="GO" id="GO:0070991">
    <property type="term" value="F:medium-chain fatty acyl-CoA dehydrogenase activity"/>
    <property type="evidence" value="ECO:0007669"/>
    <property type="project" value="UniProtKB-EC"/>
</dbReference>
<organism evidence="23">
    <name type="scientific">Enterobius vermicularis</name>
    <name type="common">Human pinworm</name>
    <dbReference type="NCBI Taxonomy" id="51028"/>
    <lineage>
        <taxon>Eukaryota</taxon>
        <taxon>Metazoa</taxon>
        <taxon>Ecdysozoa</taxon>
        <taxon>Nematoda</taxon>
        <taxon>Chromadorea</taxon>
        <taxon>Rhabditida</taxon>
        <taxon>Spirurina</taxon>
        <taxon>Oxyuridomorpha</taxon>
        <taxon>Oxyuroidea</taxon>
        <taxon>Oxyuridae</taxon>
        <taxon>Enterobius</taxon>
    </lineage>
</organism>
<dbReference type="GO" id="GO:0005759">
    <property type="term" value="C:mitochondrial matrix"/>
    <property type="evidence" value="ECO:0007669"/>
    <property type="project" value="UniProtKB-SubCell"/>
</dbReference>
<dbReference type="OrthoDB" id="434771at2759"/>
<evidence type="ECO:0000256" key="3">
    <source>
        <dbReference type="ARBA" id="ARBA00005198"/>
    </source>
</evidence>
<feature type="chain" id="PRO_5043122689" description="medium-chain acyl-CoA dehydrogenase" evidence="17">
    <location>
        <begin position="25"/>
        <end position="409"/>
    </location>
</feature>
<protein>
    <recommendedName>
        <fullName evidence="6">medium-chain acyl-CoA dehydrogenase</fullName>
        <ecNumber evidence="6">1.3.8.7</ecNumber>
    </recommendedName>
</protein>
<evidence type="ECO:0000313" key="23">
    <source>
        <dbReference type="WBParaSite" id="EVEC_0000569401-mRNA-1"/>
    </source>
</evidence>
<dbReference type="AlphaFoldDB" id="A0A0N4V622"/>
<dbReference type="Pfam" id="PF02771">
    <property type="entry name" value="Acyl-CoA_dh_N"/>
    <property type="match status" value="1"/>
</dbReference>
<comment type="subcellular location">
    <subcellularLocation>
        <location evidence="2">Mitochondrion matrix</location>
    </subcellularLocation>
</comment>
<feature type="domain" description="Acyl-CoA oxidase/dehydrogenase middle" evidence="19">
    <location>
        <begin position="138"/>
        <end position="235"/>
    </location>
</feature>
<evidence type="ECO:0000256" key="15">
    <source>
        <dbReference type="ARBA" id="ARBA00059733"/>
    </source>
</evidence>
<dbReference type="Pfam" id="PF02770">
    <property type="entry name" value="Acyl-CoA_dh_M"/>
    <property type="match status" value="1"/>
</dbReference>
<evidence type="ECO:0000256" key="4">
    <source>
        <dbReference type="ARBA" id="ARBA00009347"/>
    </source>
</evidence>
<keyword evidence="10" id="KW-0809">Transit peptide</keyword>
<dbReference type="InterPro" id="IPR006089">
    <property type="entry name" value="Acyl-CoA_DH_CS"/>
</dbReference>
<evidence type="ECO:0000256" key="9">
    <source>
        <dbReference type="ARBA" id="ARBA00022832"/>
    </source>
</evidence>
<dbReference type="Proteomes" id="UP000274131">
    <property type="component" value="Unassembled WGS sequence"/>
</dbReference>
<dbReference type="InterPro" id="IPR037069">
    <property type="entry name" value="AcylCoA_DH/ox_N_sf"/>
</dbReference>
<dbReference type="InterPro" id="IPR006091">
    <property type="entry name" value="Acyl-CoA_Oxase/DH_mid-dom"/>
</dbReference>
<comment type="subunit">
    <text evidence="5">Homotetramer.</text>
</comment>
<dbReference type="Gene3D" id="2.40.110.10">
    <property type="entry name" value="Butyryl-CoA Dehydrogenase, subunit A, domain 2"/>
    <property type="match status" value="1"/>
</dbReference>
<evidence type="ECO:0000256" key="17">
    <source>
        <dbReference type="SAM" id="SignalP"/>
    </source>
</evidence>
<evidence type="ECO:0000256" key="5">
    <source>
        <dbReference type="ARBA" id="ARBA00011881"/>
    </source>
</evidence>
<dbReference type="Gene3D" id="1.20.140.10">
    <property type="entry name" value="Butyryl-CoA Dehydrogenase, subunit A, domain 3"/>
    <property type="match status" value="1"/>
</dbReference>
<dbReference type="InterPro" id="IPR009075">
    <property type="entry name" value="AcylCo_DH/oxidase_C"/>
</dbReference>
<dbReference type="Gene3D" id="1.10.540.10">
    <property type="entry name" value="Acyl-CoA dehydrogenase/oxidase, N-terminal domain"/>
    <property type="match status" value="1"/>
</dbReference>
<dbReference type="GO" id="GO:0006631">
    <property type="term" value="P:fatty acid metabolic process"/>
    <property type="evidence" value="ECO:0007669"/>
    <property type="project" value="UniProtKB-KW"/>
</dbReference>
<keyword evidence="17" id="KW-0732">Signal</keyword>
<evidence type="ECO:0000256" key="7">
    <source>
        <dbReference type="ARBA" id="ARBA00022630"/>
    </source>
</evidence>
<evidence type="ECO:0000256" key="10">
    <source>
        <dbReference type="ARBA" id="ARBA00022946"/>
    </source>
</evidence>
<evidence type="ECO:0000259" key="19">
    <source>
        <dbReference type="Pfam" id="PF02770"/>
    </source>
</evidence>
<dbReference type="InterPro" id="IPR009100">
    <property type="entry name" value="AcylCoA_DH/oxidase_NM_dom_sf"/>
</dbReference>
<comment type="pathway">
    <text evidence="3">Lipid metabolism; mitochondrial fatty acid beta-oxidation.</text>
</comment>
<evidence type="ECO:0000313" key="21">
    <source>
        <dbReference type="EMBL" id="VDD90554.1"/>
    </source>
</evidence>
<dbReference type="PROSITE" id="PS00073">
    <property type="entry name" value="ACYL_COA_DH_2"/>
    <property type="match status" value="1"/>
</dbReference>
<comment type="function">
    <text evidence="15">This enzyme is specific for acyl chain lengths of 4 to 16.</text>
</comment>
<dbReference type="WBParaSite" id="EVEC_0000569401-mRNA-1">
    <property type="protein sequence ID" value="EVEC_0000569401-mRNA-1"/>
    <property type="gene ID" value="EVEC_0000569401"/>
</dbReference>
<dbReference type="SUPFAM" id="SSF47203">
    <property type="entry name" value="Acyl-CoA dehydrogenase C-terminal domain-like"/>
    <property type="match status" value="1"/>
</dbReference>
<dbReference type="SUPFAM" id="SSF56645">
    <property type="entry name" value="Acyl-CoA dehydrogenase NM domain-like"/>
    <property type="match status" value="1"/>
</dbReference>
<reference evidence="23" key="1">
    <citation type="submission" date="2017-02" db="UniProtKB">
        <authorList>
            <consortium name="WormBaseParasite"/>
        </authorList>
    </citation>
    <scope>IDENTIFICATION</scope>
</reference>
<keyword evidence="13" id="KW-0496">Mitochondrion</keyword>
<comment type="cofactor">
    <cofactor evidence="1 16">
        <name>FAD</name>
        <dbReference type="ChEBI" id="CHEBI:57692"/>
    </cofactor>
</comment>
<keyword evidence="11 16" id="KW-0560">Oxidoreductase</keyword>
<name>A0A0N4V622_ENTVE</name>
<feature type="domain" description="Acyl-CoA dehydrogenase/oxidase C-terminal" evidence="18">
    <location>
        <begin position="247"/>
        <end position="396"/>
    </location>
</feature>
<dbReference type="PROSITE" id="PS00072">
    <property type="entry name" value="ACYL_COA_DH_1"/>
    <property type="match status" value="1"/>
</dbReference>
<dbReference type="InterPro" id="IPR046373">
    <property type="entry name" value="Acyl-CoA_Oxase/DH_mid-dom_sf"/>
</dbReference>
<dbReference type="FunFam" id="2.40.110.10:FF:000007">
    <property type="entry name" value="Medium-chain specific acyl-CoA dehydrogenase, mitochondrial"/>
    <property type="match status" value="1"/>
</dbReference>
<evidence type="ECO:0000256" key="8">
    <source>
        <dbReference type="ARBA" id="ARBA00022827"/>
    </source>
</evidence>
<evidence type="ECO:0000256" key="2">
    <source>
        <dbReference type="ARBA" id="ARBA00004305"/>
    </source>
</evidence>
<dbReference type="STRING" id="51028.A0A0N4V622"/>
<dbReference type="Pfam" id="PF00441">
    <property type="entry name" value="Acyl-CoA_dh_1"/>
    <property type="match status" value="1"/>
</dbReference>
<evidence type="ECO:0000256" key="16">
    <source>
        <dbReference type="RuleBase" id="RU362125"/>
    </source>
</evidence>
<feature type="domain" description="Acyl-CoA dehydrogenase/oxidase N-terminal" evidence="20">
    <location>
        <begin position="22"/>
        <end position="131"/>
    </location>
</feature>
<evidence type="ECO:0000256" key="11">
    <source>
        <dbReference type="ARBA" id="ARBA00023002"/>
    </source>
</evidence>
<dbReference type="FunFam" id="1.10.540.10:FF:000010">
    <property type="entry name" value="Medium-chain specific acyl-CoA dehydrogenase, mitochondrial"/>
    <property type="match status" value="1"/>
</dbReference>
<evidence type="ECO:0000256" key="13">
    <source>
        <dbReference type="ARBA" id="ARBA00023128"/>
    </source>
</evidence>
<comment type="catalytic activity">
    <reaction evidence="14">
        <text>a medium-chain 2,3-saturated fatty acyl-CoA + oxidized [electron-transfer flavoprotein] + H(+) = a medium-chain (2E)-enoyl-CoA + reduced [electron-transfer flavoprotein]</text>
        <dbReference type="Rhea" id="RHEA:14477"/>
        <dbReference type="Rhea" id="RHEA-COMP:10685"/>
        <dbReference type="Rhea" id="RHEA-COMP:10686"/>
        <dbReference type="ChEBI" id="CHEBI:15378"/>
        <dbReference type="ChEBI" id="CHEBI:57692"/>
        <dbReference type="ChEBI" id="CHEBI:58307"/>
        <dbReference type="ChEBI" id="CHEBI:83723"/>
        <dbReference type="ChEBI" id="CHEBI:83726"/>
        <dbReference type="EC" id="1.3.8.7"/>
    </reaction>
</comment>
<evidence type="ECO:0000256" key="12">
    <source>
        <dbReference type="ARBA" id="ARBA00023098"/>
    </source>
</evidence>
<dbReference type="GO" id="GO:0050660">
    <property type="term" value="F:flavin adenine dinucleotide binding"/>
    <property type="evidence" value="ECO:0007669"/>
    <property type="project" value="InterPro"/>
</dbReference>
<sequence length="409" mass="44812">MRKIVNFLILKHSLIFLVLELSEQQREFRETTRKFVHDEIIPKAGEYDRTGEYPWPIIKKAHENGLLNFEIPEKYGGLGLDSLTATIVSESLAYGCTGITTGMLTNGLAETPLIIAGTEEQKKKFLGRMIEEPLVASYAVSEPGAGSDVAGIKTKSEKKGDEYVINGSKMWITNAGHANWFFVLTRSDPNPKTPASKAFTAFVVEGDTPGITRGKKEINMGQRASDTRGITFEDVRVPASAVVGKPGEGFLIAMKTFDRTRPAVAAMATGLSARCLDEAARYSLERKAFGTHIANFQAISFMLADMAINLELSRLITYRSAFELRAGRSGSYFSSMAKCFAADTANAAATNAVQIFGGNGYNSEYPVEKLMRDAKIFQIYEGTSQVQHLVIAKQLLKKVVDTGFASRVI</sequence>
<gene>
    <name evidence="21" type="ORF">EVEC_LOCUS5305</name>
</gene>
<keyword evidence="8 16" id="KW-0274">FAD</keyword>
<dbReference type="PANTHER" id="PTHR43884">
    <property type="entry name" value="ACYL-COA DEHYDROGENASE"/>
    <property type="match status" value="1"/>
</dbReference>
<evidence type="ECO:0000313" key="22">
    <source>
        <dbReference type="Proteomes" id="UP000274131"/>
    </source>
</evidence>
<reference evidence="21 22" key="2">
    <citation type="submission" date="2018-10" db="EMBL/GenBank/DDBJ databases">
        <authorList>
            <consortium name="Pathogen Informatics"/>
        </authorList>
    </citation>
    <scope>NUCLEOTIDE SEQUENCE [LARGE SCALE GENOMIC DNA]</scope>
</reference>
<dbReference type="InterPro" id="IPR013786">
    <property type="entry name" value="AcylCoA_DH/ox_N"/>
</dbReference>
<proteinExistence type="inferred from homology"/>
<comment type="similarity">
    <text evidence="4 16">Belongs to the acyl-CoA dehydrogenase family.</text>
</comment>
<evidence type="ECO:0000256" key="6">
    <source>
        <dbReference type="ARBA" id="ARBA00012033"/>
    </source>
</evidence>
<evidence type="ECO:0000259" key="18">
    <source>
        <dbReference type="Pfam" id="PF00441"/>
    </source>
</evidence>
<dbReference type="EC" id="1.3.8.7" evidence="6"/>